<dbReference type="Pfam" id="PF01522">
    <property type="entry name" value="Polysacc_deac_1"/>
    <property type="match status" value="1"/>
</dbReference>
<feature type="domain" description="NodB homology" evidence="2">
    <location>
        <begin position="19"/>
        <end position="298"/>
    </location>
</feature>
<gene>
    <name evidence="3" type="ORF">SAMN04488082_102109</name>
</gene>
<dbReference type="STRING" id="52560.SAMN04488082_102109"/>
<dbReference type="Pfam" id="PF11959">
    <property type="entry name" value="DUF3473"/>
    <property type="match status" value="1"/>
</dbReference>
<dbReference type="AlphaFoldDB" id="A0A1I3PT25"/>
<evidence type="ECO:0000313" key="3">
    <source>
        <dbReference type="EMBL" id="SFJ24768.1"/>
    </source>
</evidence>
<accession>A0A1I3PT25</accession>
<dbReference type="Proteomes" id="UP000198635">
    <property type="component" value="Unassembled WGS sequence"/>
</dbReference>
<dbReference type="NCBIfam" id="TIGR03006">
    <property type="entry name" value="pepcterm_polyde"/>
    <property type="match status" value="1"/>
</dbReference>
<protein>
    <submittedName>
        <fullName evidence="3">Polysaccharide deacetylase family protein, PEP-CTERM locus subfamily</fullName>
    </submittedName>
</protein>
<dbReference type="Gene3D" id="3.20.20.370">
    <property type="entry name" value="Glycoside hydrolase/deacetylase"/>
    <property type="match status" value="1"/>
</dbReference>
<dbReference type="CDD" id="cd10941">
    <property type="entry name" value="CE4_PuuE_HpPgdA_like_2"/>
    <property type="match status" value="1"/>
</dbReference>
<dbReference type="InterPro" id="IPR022560">
    <property type="entry name" value="DUF3473"/>
</dbReference>
<dbReference type="GO" id="GO:0005975">
    <property type="term" value="P:carbohydrate metabolic process"/>
    <property type="evidence" value="ECO:0007669"/>
    <property type="project" value="InterPro"/>
</dbReference>
<dbReference type="OrthoDB" id="5352625at2"/>
<dbReference type="SUPFAM" id="SSF88713">
    <property type="entry name" value="Glycoside hydrolase/deacetylase"/>
    <property type="match status" value="1"/>
</dbReference>
<name>A0A1I3PT25_9BACT</name>
<dbReference type="PANTHER" id="PTHR47561:SF1">
    <property type="entry name" value="POLYSACCHARIDE DEACETYLASE FAMILY PROTEIN (AFU_ORTHOLOGUE AFUA_6G05030)"/>
    <property type="match status" value="1"/>
</dbReference>
<dbReference type="GO" id="GO:0016810">
    <property type="term" value="F:hydrolase activity, acting on carbon-nitrogen (but not peptide) bonds"/>
    <property type="evidence" value="ECO:0007669"/>
    <property type="project" value="InterPro"/>
</dbReference>
<dbReference type="InterPro" id="IPR045235">
    <property type="entry name" value="PuuE_HpPgdA-like"/>
</dbReference>
<keyword evidence="4" id="KW-1185">Reference proteome</keyword>
<dbReference type="InterPro" id="IPR002509">
    <property type="entry name" value="NODB_dom"/>
</dbReference>
<evidence type="ECO:0000313" key="4">
    <source>
        <dbReference type="Proteomes" id="UP000198635"/>
    </source>
</evidence>
<evidence type="ECO:0000259" key="2">
    <source>
        <dbReference type="PROSITE" id="PS51677"/>
    </source>
</evidence>
<reference evidence="4" key="1">
    <citation type="submission" date="2016-10" db="EMBL/GenBank/DDBJ databases">
        <authorList>
            <person name="Varghese N."/>
            <person name="Submissions S."/>
        </authorList>
    </citation>
    <scope>NUCLEOTIDE SEQUENCE [LARGE SCALE GENOMIC DNA]</scope>
    <source>
        <strain evidence="4">DSM 5918</strain>
    </source>
</reference>
<proteinExistence type="predicted"/>
<dbReference type="EMBL" id="FORX01000002">
    <property type="protein sequence ID" value="SFJ24768.1"/>
    <property type="molecule type" value="Genomic_DNA"/>
</dbReference>
<evidence type="ECO:0000256" key="1">
    <source>
        <dbReference type="SAM" id="MobiDB-lite"/>
    </source>
</evidence>
<dbReference type="InterPro" id="IPR014344">
    <property type="entry name" value="XrtA_polysacc_deacetyl"/>
</dbReference>
<dbReference type="PANTHER" id="PTHR47561">
    <property type="entry name" value="POLYSACCHARIDE DEACETYLASE FAMILY PROTEIN (AFU_ORTHOLOGUE AFUA_6G05030)"/>
    <property type="match status" value="1"/>
</dbReference>
<organism evidence="3 4">
    <name type="scientific">Desulfomicrobium apsheronum</name>
    <dbReference type="NCBI Taxonomy" id="52560"/>
    <lineage>
        <taxon>Bacteria</taxon>
        <taxon>Pseudomonadati</taxon>
        <taxon>Thermodesulfobacteriota</taxon>
        <taxon>Desulfovibrionia</taxon>
        <taxon>Desulfovibrionales</taxon>
        <taxon>Desulfomicrobiaceae</taxon>
        <taxon>Desulfomicrobium</taxon>
    </lineage>
</organism>
<sequence>MKNALTIDVEDYFQVTAFEGVVKRQDWVVYPSRVENNTRRVLDLLDEFSLSGTFFVLGWVAEHFPGVVQAIANGGHEVACHGYGHELIYNLEPHAFRADVRRCKALLEDLTGVPVLGYRAPSYSITNNSMWALDILIEEGFAYDSSIFPIVHDNYGIPGSRRFPYDIVRPGGSIREFPLTTLSVNFAGRRITLPIAGGGYLRLLPAGVVLWGMRSVNTAEKQPVVLYFHPWEMDPDQPRIKARMRSRFRHYLNLDTTEEKVRSLLGELRFDTMARVLGLDGGNGDESTSATRPEVPLP</sequence>
<dbReference type="InterPro" id="IPR011330">
    <property type="entry name" value="Glyco_hydro/deAcase_b/a-brl"/>
</dbReference>
<dbReference type="PROSITE" id="PS51677">
    <property type="entry name" value="NODB"/>
    <property type="match status" value="1"/>
</dbReference>
<feature type="region of interest" description="Disordered" evidence="1">
    <location>
        <begin position="279"/>
        <end position="298"/>
    </location>
</feature>
<dbReference type="RefSeq" id="WP_092372591.1">
    <property type="nucleotide sequence ID" value="NZ_FORX01000002.1"/>
</dbReference>